<name>A0AAE1JI75_9FABA</name>
<dbReference type="AlphaFoldDB" id="A0AAE1JI75"/>
<reference evidence="2" key="1">
    <citation type="submission" date="2023-10" db="EMBL/GenBank/DDBJ databases">
        <title>Chromosome-level genome of the transformable northern wattle, Acacia crassicarpa.</title>
        <authorList>
            <person name="Massaro I."/>
            <person name="Sinha N.R."/>
            <person name="Poethig S."/>
            <person name="Leichty A.R."/>
        </authorList>
    </citation>
    <scope>NUCLEOTIDE SEQUENCE</scope>
    <source>
        <strain evidence="2">Acra3RX</strain>
        <tissue evidence="2">Leaf</tissue>
    </source>
</reference>
<protein>
    <submittedName>
        <fullName evidence="2">Uncharacterized protein</fullName>
    </submittedName>
</protein>
<feature type="compositionally biased region" description="Low complexity" evidence="1">
    <location>
        <begin position="61"/>
        <end position="127"/>
    </location>
</feature>
<proteinExistence type="predicted"/>
<comment type="caution">
    <text evidence="2">The sequence shown here is derived from an EMBL/GenBank/DDBJ whole genome shotgun (WGS) entry which is preliminary data.</text>
</comment>
<evidence type="ECO:0000256" key="1">
    <source>
        <dbReference type="SAM" id="MobiDB-lite"/>
    </source>
</evidence>
<dbReference type="EMBL" id="JAWXYG010000005">
    <property type="protein sequence ID" value="KAK4270960.1"/>
    <property type="molecule type" value="Genomic_DNA"/>
</dbReference>
<feature type="compositionally biased region" description="Basic and acidic residues" evidence="1">
    <location>
        <begin position="150"/>
        <end position="163"/>
    </location>
</feature>
<dbReference type="Proteomes" id="UP001293593">
    <property type="component" value="Unassembled WGS sequence"/>
</dbReference>
<evidence type="ECO:0000313" key="3">
    <source>
        <dbReference type="Proteomes" id="UP001293593"/>
    </source>
</evidence>
<sequence>MRLQLEQIKDQSEKKQEEIFDQIIDLDARLSTTLVTTIAARDNIEKVIRHLDIGSSSTFGFTTAPTTSATIPAAQPSSPSFAFPSPPLSSSSPASTSTPATVVLSSPSTPTTVVLPSSTTPPTELLPFPLPSPDTPTAEPFHLSPSVEPPRFEDDKGGEEEKD</sequence>
<feature type="region of interest" description="Disordered" evidence="1">
    <location>
        <begin position="61"/>
        <end position="163"/>
    </location>
</feature>
<organism evidence="2 3">
    <name type="scientific">Acacia crassicarpa</name>
    <name type="common">northern wattle</name>
    <dbReference type="NCBI Taxonomy" id="499986"/>
    <lineage>
        <taxon>Eukaryota</taxon>
        <taxon>Viridiplantae</taxon>
        <taxon>Streptophyta</taxon>
        <taxon>Embryophyta</taxon>
        <taxon>Tracheophyta</taxon>
        <taxon>Spermatophyta</taxon>
        <taxon>Magnoliopsida</taxon>
        <taxon>eudicotyledons</taxon>
        <taxon>Gunneridae</taxon>
        <taxon>Pentapetalae</taxon>
        <taxon>rosids</taxon>
        <taxon>fabids</taxon>
        <taxon>Fabales</taxon>
        <taxon>Fabaceae</taxon>
        <taxon>Caesalpinioideae</taxon>
        <taxon>mimosoid clade</taxon>
        <taxon>Acacieae</taxon>
        <taxon>Acacia</taxon>
    </lineage>
</organism>
<accession>A0AAE1JI75</accession>
<keyword evidence="3" id="KW-1185">Reference proteome</keyword>
<gene>
    <name evidence="2" type="ORF">QN277_019723</name>
</gene>
<evidence type="ECO:0000313" key="2">
    <source>
        <dbReference type="EMBL" id="KAK4270960.1"/>
    </source>
</evidence>